<protein>
    <submittedName>
        <fullName evidence="4">Uncharacterized protein</fullName>
    </submittedName>
</protein>
<gene>
    <name evidence="4" type="ORF">LCGC14_1116820</name>
</gene>
<dbReference type="InterPro" id="IPR041247">
    <property type="entry name" value="Rad52_fam"/>
</dbReference>
<comment type="similarity">
    <text evidence="1">Belongs to the RAD52 family.</text>
</comment>
<dbReference type="AlphaFoldDB" id="A0A0F9M501"/>
<dbReference type="Gene3D" id="3.30.390.80">
    <property type="entry name" value="DNA repair protein Rad52/59/22"/>
    <property type="match status" value="1"/>
</dbReference>
<name>A0A0F9M501_9ZZZZ</name>
<dbReference type="InterPro" id="IPR042525">
    <property type="entry name" value="Rad52_Rad59_Rad22_sf"/>
</dbReference>
<evidence type="ECO:0000256" key="1">
    <source>
        <dbReference type="ARBA" id="ARBA00006638"/>
    </source>
</evidence>
<dbReference type="GO" id="GO:0006310">
    <property type="term" value="P:DNA recombination"/>
    <property type="evidence" value="ECO:0007669"/>
    <property type="project" value="UniProtKB-ARBA"/>
</dbReference>
<sequence>MAITEQAKSVIERRLDPARIKTRQGGQGMTFDYIGTEHAIQLLNEAFEYAWDTTVVSHEIFDGLAVALVELKVWDDSGSPITKQQFGSCNINRGV</sequence>
<reference evidence="4" key="1">
    <citation type="journal article" date="2015" name="Nature">
        <title>Complex archaea that bridge the gap between prokaryotes and eukaryotes.</title>
        <authorList>
            <person name="Spang A."/>
            <person name="Saw J.H."/>
            <person name="Jorgensen S.L."/>
            <person name="Zaremba-Niedzwiedzka K."/>
            <person name="Martijn J."/>
            <person name="Lind A.E."/>
            <person name="van Eijk R."/>
            <person name="Schleper C."/>
            <person name="Guy L."/>
            <person name="Ettema T.J."/>
        </authorList>
    </citation>
    <scope>NUCLEOTIDE SEQUENCE</scope>
</reference>
<dbReference type="GO" id="GO:0006302">
    <property type="term" value="P:double-strand break repair"/>
    <property type="evidence" value="ECO:0007669"/>
    <property type="project" value="UniProtKB-ARBA"/>
</dbReference>
<proteinExistence type="inferred from homology"/>
<keyword evidence="3" id="KW-0234">DNA repair</keyword>
<evidence type="ECO:0000256" key="3">
    <source>
        <dbReference type="ARBA" id="ARBA00023204"/>
    </source>
</evidence>
<comment type="caution">
    <text evidence="4">The sequence shown here is derived from an EMBL/GenBank/DDBJ whole genome shotgun (WGS) entry which is preliminary data.</text>
</comment>
<keyword evidence="2" id="KW-0227">DNA damage</keyword>
<accession>A0A0F9M501</accession>
<organism evidence="4">
    <name type="scientific">marine sediment metagenome</name>
    <dbReference type="NCBI Taxonomy" id="412755"/>
    <lineage>
        <taxon>unclassified sequences</taxon>
        <taxon>metagenomes</taxon>
        <taxon>ecological metagenomes</taxon>
    </lineage>
</organism>
<feature type="non-terminal residue" evidence="4">
    <location>
        <position position="95"/>
    </location>
</feature>
<evidence type="ECO:0000256" key="2">
    <source>
        <dbReference type="ARBA" id="ARBA00022763"/>
    </source>
</evidence>
<dbReference type="Pfam" id="PF04098">
    <property type="entry name" value="Rad52_Rad22"/>
    <property type="match status" value="1"/>
</dbReference>
<dbReference type="EMBL" id="LAZR01005140">
    <property type="protein sequence ID" value="KKN02510.1"/>
    <property type="molecule type" value="Genomic_DNA"/>
</dbReference>
<evidence type="ECO:0000313" key="4">
    <source>
        <dbReference type="EMBL" id="KKN02510.1"/>
    </source>
</evidence>